<evidence type="ECO:0000256" key="2">
    <source>
        <dbReference type="SAM" id="MobiDB-lite"/>
    </source>
</evidence>
<feature type="compositionally biased region" description="Basic and acidic residues" evidence="2">
    <location>
        <begin position="92"/>
        <end position="114"/>
    </location>
</feature>
<feature type="domain" description="P5B-type ATPase N-terminal" evidence="3">
    <location>
        <begin position="133"/>
        <end position="253"/>
    </location>
</feature>
<keyword evidence="1" id="KW-0547">Nucleotide-binding</keyword>
<dbReference type="GO" id="GO:0005524">
    <property type="term" value="F:ATP binding"/>
    <property type="evidence" value="ECO:0007669"/>
    <property type="project" value="UniProtKB-UniRule"/>
</dbReference>
<reference evidence="5" key="1">
    <citation type="journal article" date="2010" name="Genome Res.">
        <title>Population genomic sequencing of Coccidioides fungi reveals recent hybridization and transposon control.</title>
        <authorList>
            <person name="Neafsey D.E."/>
            <person name="Barker B.M."/>
            <person name="Sharpton T.J."/>
            <person name="Stajich J.E."/>
            <person name="Park D.J."/>
            <person name="Whiston E."/>
            <person name="Hung C.-Y."/>
            <person name="McMahan C."/>
            <person name="White J."/>
            <person name="Sykes S."/>
            <person name="Heiman D."/>
            <person name="Young S."/>
            <person name="Zeng Q."/>
            <person name="Abouelleil A."/>
            <person name="Aftuck L."/>
            <person name="Bessette D."/>
            <person name="Brown A."/>
            <person name="FitzGerald M."/>
            <person name="Lui A."/>
            <person name="Macdonald J.P."/>
            <person name="Priest M."/>
            <person name="Orbach M.J."/>
            <person name="Galgiani J.N."/>
            <person name="Kirkland T.N."/>
            <person name="Cole G.T."/>
            <person name="Birren B.W."/>
            <person name="Henn M.R."/>
            <person name="Taylor J.W."/>
            <person name="Rounsley S.D."/>
        </authorList>
    </citation>
    <scope>NUCLEOTIDE SEQUENCE [LARGE SCALE GENOMIC DNA]</scope>
    <source>
        <strain evidence="5">H538.4</strain>
    </source>
</reference>
<name>A0A0J8REE7_COCIT</name>
<proteinExistence type="inferred from homology"/>
<keyword evidence="1" id="KW-1133">Transmembrane helix</keyword>
<evidence type="ECO:0000259" key="3">
    <source>
        <dbReference type="Pfam" id="PF12409"/>
    </source>
</evidence>
<keyword evidence="1" id="KW-0460">Magnesium</keyword>
<protein>
    <recommendedName>
        <fullName evidence="1">Cation-transporting ATPase</fullName>
        <ecNumber evidence="1">7.2.2.-</ecNumber>
    </recommendedName>
</protein>
<dbReference type="AlphaFoldDB" id="A0A0J8REE7"/>
<evidence type="ECO:0000313" key="4">
    <source>
        <dbReference type="EMBL" id="KMU82956.1"/>
    </source>
</evidence>
<evidence type="ECO:0000313" key="5">
    <source>
        <dbReference type="Proteomes" id="UP000054563"/>
    </source>
</evidence>
<keyword evidence="1" id="KW-0812">Transmembrane</keyword>
<feature type="region of interest" description="Disordered" evidence="2">
    <location>
        <begin position="92"/>
        <end position="120"/>
    </location>
</feature>
<keyword evidence="1" id="KW-0472">Membrane</keyword>
<dbReference type="GO" id="GO:0019829">
    <property type="term" value="F:ATPase-coupled monoatomic cation transmembrane transporter activity"/>
    <property type="evidence" value="ECO:0007669"/>
    <property type="project" value="UniProtKB-UniRule"/>
</dbReference>
<evidence type="ECO:0000256" key="1">
    <source>
        <dbReference type="RuleBase" id="RU362082"/>
    </source>
</evidence>
<keyword evidence="1" id="KW-1278">Translocase</keyword>
<dbReference type="Proteomes" id="UP000054563">
    <property type="component" value="Unassembled WGS sequence"/>
</dbReference>
<comment type="catalytic activity">
    <reaction evidence="1">
        <text>ATP + H2O = ADP + phosphate + H(+)</text>
        <dbReference type="Rhea" id="RHEA:13065"/>
        <dbReference type="ChEBI" id="CHEBI:15377"/>
        <dbReference type="ChEBI" id="CHEBI:15378"/>
        <dbReference type="ChEBI" id="CHEBI:30616"/>
        <dbReference type="ChEBI" id="CHEBI:43474"/>
        <dbReference type="ChEBI" id="CHEBI:456216"/>
    </reaction>
</comment>
<dbReference type="InterPro" id="IPR047819">
    <property type="entry name" value="P5A-ATPase_N"/>
</dbReference>
<feature type="transmembrane region" description="Helical" evidence="1">
    <location>
        <begin position="146"/>
        <end position="167"/>
    </location>
</feature>
<keyword evidence="1" id="KW-0479">Metal-binding</keyword>
<dbReference type="EMBL" id="DS016982">
    <property type="protein sequence ID" value="KMU82956.1"/>
    <property type="molecule type" value="Genomic_DNA"/>
</dbReference>
<keyword evidence="1" id="KW-0067">ATP-binding</keyword>
<dbReference type="Pfam" id="PF12409">
    <property type="entry name" value="P5-ATPase"/>
    <property type="match status" value="1"/>
</dbReference>
<dbReference type="STRING" id="396776.A0A0J8REE7"/>
<dbReference type="EC" id="7.2.2.-" evidence="1"/>
<comment type="subcellular location">
    <subcellularLocation>
        <location evidence="1">Membrane</location>
        <topology evidence="1">Multi-pass membrane protein</topology>
    </subcellularLocation>
</comment>
<dbReference type="VEuPathDB" id="FungiDB:CIHG_00738"/>
<dbReference type="GO" id="GO:0016020">
    <property type="term" value="C:membrane"/>
    <property type="evidence" value="ECO:0007669"/>
    <property type="project" value="UniProtKB-SubCell"/>
</dbReference>
<comment type="similarity">
    <text evidence="1">Belongs to the cation transport ATPase (P-type) (TC 3.A.3) family. Type V subfamily.</text>
</comment>
<gene>
    <name evidence="4" type="ORF">CIHG_00738</name>
</gene>
<comment type="caution">
    <text evidence="1">Lacks conserved residue(s) required for the propagation of feature annotation.</text>
</comment>
<sequence length="341" mass="39673">MAQDEASSVARSLRYVYAGPVSESIPSSIASFAPRRSRRDSTVSFAYFEESTENPVWIDEEAIVDESEPEHYFEEGQDIDIDVSRSPVSFLDRSRSRSSAEHPLLRRETSDRGGYEGPPSGGNVSQKVYIVTEDLTAVIAGFSTSIAGFTIYVIICILTCGLGYLVFRWLPRWRIKLVGFPEPLYRCQWVAIENQWGQFTVEYVTNAKYGRQLSTVFGSSYKDFEAPNFDEDNDPILPYLRFVDYRYVRFCYQPLEDKFMHTGDWKDPNWISVKTLREGLDAEERDRREQGVRPKYPLLSHKIQCPDMMMILRPRRLKRSRRALMVLRHERYGKYRILNVM</sequence>
<accession>A0A0J8REE7</accession>
<dbReference type="GO" id="GO:0046872">
    <property type="term" value="F:metal ion binding"/>
    <property type="evidence" value="ECO:0007669"/>
    <property type="project" value="UniProtKB-UniRule"/>
</dbReference>
<organism evidence="4 5">
    <name type="scientific">Coccidioides immitis H538.4</name>
    <dbReference type="NCBI Taxonomy" id="396776"/>
    <lineage>
        <taxon>Eukaryota</taxon>
        <taxon>Fungi</taxon>
        <taxon>Dikarya</taxon>
        <taxon>Ascomycota</taxon>
        <taxon>Pezizomycotina</taxon>
        <taxon>Eurotiomycetes</taxon>
        <taxon>Eurotiomycetidae</taxon>
        <taxon>Onygenales</taxon>
        <taxon>Onygenaceae</taxon>
        <taxon>Coccidioides</taxon>
    </lineage>
</organism>